<dbReference type="Proteomes" id="UP001222325">
    <property type="component" value="Unassembled WGS sequence"/>
</dbReference>
<feature type="non-terminal residue" evidence="2">
    <location>
        <position position="371"/>
    </location>
</feature>
<dbReference type="EMBL" id="JARJCN010000096">
    <property type="protein sequence ID" value="KAJ7075403.1"/>
    <property type="molecule type" value="Genomic_DNA"/>
</dbReference>
<dbReference type="AlphaFoldDB" id="A0AAD6TP48"/>
<organism evidence="2 3">
    <name type="scientific">Mycena belliarum</name>
    <dbReference type="NCBI Taxonomy" id="1033014"/>
    <lineage>
        <taxon>Eukaryota</taxon>
        <taxon>Fungi</taxon>
        <taxon>Dikarya</taxon>
        <taxon>Basidiomycota</taxon>
        <taxon>Agaricomycotina</taxon>
        <taxon>Agaricomycetes</taxon>
        <taxon>Agaricomycetidae</taxon>
        <taxon>Agaricales</taxon>
        <taxon>Marasmiineae</taxon>
        <taxon>Mycenaceae</taxon>
        <taxon>Mycena</taxon>
    </lineage>
</organism>
<evidence type="ECO:0000256" key="1">
    <source>
        <dbReference type="SAM" id="MobiDB-lite"/>
    </source>
</evidence>
<reference evidence="2" key="1">
    <citation type="submission" date="2023-03" db="EMBL/GenBank/DDBJ databases">
        <title>Massive genome expansion in bonnet fungi (Mycena s.s.) driven by repeated elements and novel gene families across ecological guilds.</title>
        <authorList>
            <consortium name="Lawrence Berkeley National Laboratory"/>
            <person name="Harder C.B."/>
            <person name="Miyauchi S."/>
            <person name="Viragh M."/>
            <person name="Kuo A."/>
            <person name="Thoen E."/>
            <person name="Andreopoulos B."/>
            <person name="Lu D."/>
            <person name="Skrede I."/>
            <person name="Drula E."/>
            <person name="Henrissat B."/>
            <person name="Morin E."/>
            <person name="Kohler A."/>
            <person name="Barry K."/>
            <person name="LaButti K."/>
            <person name="Morin E."/>
            <person name="Salamov A."/>
            <person name="Lipzen A."/>
            <person name="Mereny Z."/>
            <person name="Hegedus B."/>
            <person name="Baldrian P."/>
            <person name="Stursova M."/>
            <person name="Weitz H."/>
            <person name="Taylor A."/>
            <person name="Grigoriev I.V."/>
            <person name="Nagy L.G."/>
            <person name="Martin F."/>
            <person name="Kauserud H."/>
        </authorList>
    </citation>
    <scope>NUCLEOTIDE SEQUENCE</scope>
    <source>
        <strain evidence="2">CBHHK173m</strain>
    </source>
</reference>
<name>A0AAD6TP48_9AGAR</name>
<feature type="compositionally biased region" description="Polar residues" evidence="1">
    <location>
        <begin position="96"/>
        <end position="105"/>
    </location>
</feature>
<sequence>MDRSNNRSNKRDRRGTGPGPQPAARRAVQGRGPTQAASALTGSAGKLKSEGPSTRAPPPSSGDDASGEDSFSPCPRPRPWPSLKQDTAAAVLSTPHLLSTPQCTSRLAMDARRRASNSSRRASPTPTPTPKSYTSRAIHAIHVAASQPCHWTSRRPLRQRKLAPQRHGSAPSPAALCGEDTSALATLPRLLDEALLAAYGYLARRREVEGSRFAPHPSARRPRNHALQRRRRSPDPRPAHASSAPSSTASGRGWRARGRQTRATRRGMLSLGSPKDRLEERFGQRKEMKDESRKPKDIDVSWRDGKRLKRQKAGKEGKRGAAPFEAGSTSCARRRRRCGLRGWLAVSTGGRRGVAMVVAKGRGREVVGGEG</sequence>
<feature type="compositionally biased region" description="Low complexity" evidence="1">
    <location>
        <begin position="116"/>
        <end position="135"/>
    </location>
</feature>
<evidence type="ECO:0000313" key="2">
    <source>
        <dbReference type="EMBL" id="KAJ7075403.1"/>
    </source>
</evidence>
<accession>A0AAD6TP48</accession>
<feature type="region of interest" description="Disordered" evidence="1">
    <location>
        <begin position="212"/>
        <end position="328"/>
    </location>
</feature>
<feature type="region of interest" description="Disordered" evidence="1">
    <location>
        <begin position="1"/>
        <end position="135"/>
    </location>
</feature>
<proteinExistence type="predicted"/>
<keyword evidence="3" id="KW-1185">Reference proteome</keyword>
<evidence type="ECO:0000313" key="3">
    <source>
        <dbReference type="Proteomes" id="UP001222325"/>
    </source>
</evidence>
<feature type="compositionally biased region" description="Basic residues" evidence="1">
    <location>
        <begin position="218"/>
        <end position="232"/>
    </location>
</feature>
<protein>
    <submittedName>
        <fullName evidence="2">Uncharacterized protein</fullName>
    </submittedName>
</protein>
<comment type="caution">
    <text evidence="2">The sequence shown here is derived from an EMBL/GenBank/DDBJ whole genome shotgun (WGS) entry which is preliminary data.</text>
</comment>
<feature type="compositionally biased region" description="Low complexity" evidence="1">
    <location>
        <begin position="239"/>
        <end position="253"/>
    </location>
</feature>
<gene>
    <name evidence="2" type="ORF">B0H15DRAFT_866800</name>
</gene>
<feature type="compositionally biased region" description="Basic residues" evidence="1">
    <location>
        <begin position="254"/>
        <end position="265"/>
    </location>
</feature>
<feature type="compositionally biased region" description="Basic and acidic residues" evidence="1">
    <location>
        <begin position="274"/>
        <end position="305"/>
    </location>
</feature>